<dbReference type="Proteomes" id="UP000027821">
    <property type="component" value="Unassembled WGS sequence"/>
</dbReference>
<feature type="chain" id="PRO_5001696168" evidence="1">
    <location>
        <begin position="23"/>
        <end position="134"/>
    </location>
</feature>
<dbReference type="OrthoDB" id="838550at2"/>
<dbReference type="PROSITE" id="PS51257">
    <property type="entry name" value="PROKAR_LIPOPROTEIN"/>
    <property type="match status" value="1"/>
</dbReference>
<organism evidence="2 3">
    <name type="scientific">Anditalea andensis</name>
    <dbReference type="NCBI Taxonomy" id="1048983"/>
    <lineage>
        <taxon>Bacteria</taxon>
        <taxon>Pseudomonadati</taxon>
        <taxon>Bacteroidota</taxon>
        <taxon>Cytophagia</taxon>
        <taxon>Cytophagales</taxon>
        <taxon>Cytophagaceae</taxon>
        <taxon>Anditalea</taxon>
    </lineage>
</organism>
<keyword evidence="3" id="KW-1185">Reference proteome</keyword>
<name>A0A074LLB5_9BACT</name>
<evidence type="ECO:0000313" key="3">
    <source>
        <dbReference type="Proteomes" id="UP000027821"/>
    </source>
</evidence>
<accession>A0A074LLB5</accession>
<evidence type="ECO:0000313" key="2">
    <source>
        <dbReference type="EMBL" id="KEO74617.1"/>
    </source>
</evidence>
<dbReference type="AlphaFoldDB" id="A0A074LLB5"/>
<dbReference type="EMBL" id="JMIH01000014">
    <property type="protein sequence ID" value="KEO74617.1"/>
    <property type="molecule type" value="Genomic_DNA"/>
</dbReference>
<proteinExistence type="predicted"/>
<evidence type="ECO:0000256" key="1">
    <source>
        <dbReference type="SAM" id="SignalP"/>
    </source>
</evidence>
<keyword evidence="1" id="KW-0732">Signal</keyword>
<sequence length="134" mass="15976">MKNIIRCNFMLFTLLVSLLSCSNEVDRNLEKAYYYHMEANKLRRELDVLMEKESVYAPSDGLYTDILSLLGEWDDNFVEVPGYEHEHSASDKGHHRHHHQPIPNITPLEHLYLQKSLYEDIKLIYEKFVLVRRR</sequence>
<protein>
    <submittedName>
        <fullName evidence="2">Uncharacterized protein</fullName>
    </submittedName>
</protein>
<gene>
    <name evidence="2" type="ORF">EL17_02785</name>
</gene>
<comment type="caution">
    <text evidence="2">The sequence shown here is derived from an EMBL/GenBank/DDBJ whole genome shotgun (WGS) entry which is preliminary data.</text>
</comment>
<feature type="signal peptide" evidence="1">
    <location>
        <begin position="1"/>
        <end position="22"/>
    </location>
</feature>
<dbReference type="RefSeq" id="WP_035070555.1">
    <property type="nucleotide sequence ID" value="NZ_JMIH01000014.1"/>
</dbReference>
<reference evidence="2 3" key="1">
    <citation type="submission" date="2014-04" db="EMBL/GenBank/DDBJ databases">
        <title>Characterization and application of a salt tolerant electro-active bacterium.</title>
        <authorList>
            <person name="Yang L."/>
            <person name="Wei S."/>
            <person name="Tay Q.X.M."/>
        </authorList>
    </citation>
    <scope>NUCLEOTIDE SEQUENCE [LARGE SCALE GENOMIC DNA]</scope>
    <source>
        <strain evidence="2 3">LY1</strain>
    </source>
</reference>